<organism evidence="2 3">
    <name type="scientific">Trichonephila clavata</name>
    <name type="common">Joro spider</name>
    <name type="synonym">Nephila clavata</name>
    <dbReference type="NCBI Taxonomy" id="2740835"/>
    <lineage>
        <taxon>Eukaryota</taxon>
        <taxon>Metazoa</taxon>
        <taxon>Ecdysozoa</taxon>
        <taxon>Arthropoda</taxon>
        <taxon>Chelicerata</taxon>
        <taxon>Arachnida</taxon>
        <taxon>Araneae</taxon>
        <taxon>Araneomorphae</taxon>
        <taxon>Entelegynae</taxon>
        <taxon>Araneoidea</taxon>
        <taxon>Nephilidae</taxon>
        <taxon>Trichonephila</taxon>
    </lineage>
</organism>
<feature type="compositionally biased region" description="Polar residues" evidence="1">
    <location>
        <begin position="59"/>
        <end position="71"/>
    </location>
</feature>
<comment type="caution">
    <text evidence="2">The sequence shown here is derived from an EMBL/GenBank/DDBJ whole genome shotgun (WGS) entry which is preliminary data.</text>
</comment>
<feature type="region of interest" description="Disordered" evidence="1">
    <location>
        <begin position="53"/>
        <end position="98"/>
    </location>
</feature>
<evidence type="ECO:0000313" key="2">
    <source>
        <dbReference type="EMBL" id="GFR14567.1"/>
    </source>
</evidence>
<dbReference type="Proteomes" id="UP000887116">
    <property type="component" value="Unassembled WGS sequence"/>
</dbReference>
<dbReference type="EMBL" id="BMAO01017276">
    <property type="protein sequence ID" value="GFR14567.1"/>
    <property type="molecule type" value="Genomic_DNA"/>
</dbReference>
<protein>
    <submittedName>
        <fullName evidence="2">Uncharacterized protein</fullName>
    </submittedName>
</protein>
<proteinExistence type="predicted"/>
<gene>
    <name evidence="2" type="ORF">TNCT_393961</name>
</gene>
<accession>A0A8X6H065</accession>
<reference evidence="2" key="1">
    <citation type="submission" date="2020-07" db="EMBL/GenBank/DDBJ databases">
        <title>Multicomponent nature underlies the extraordinary mechanical properties of spider dragline silk.</title>
        <authorList>
            <person name="Kono N."/>
            <person name="Nakamura H."/>
            <person name="Mori M."/>
            <person name="Yoshida Y."/>
            <person name="Ohtoshi R."/>
            <person name="Malay A.D."/>
            <person name="Moran D.A.P."/>
            <person name="Tomita M."/>
            <person name="Numata K."/>
            <person name="Arakawa K."/>
        </authorList>
    </citation>
    <scope>NUCLEOTIDE SEQUENCE</scope>
</reference>
<evidence type="ECO:0000256" key="1">
    <source>
        <dbReference type="SAM" id="MobiDB-lite"/>
    </source>
</evidence>
<sequence>MKEMLELSFNLSHPFNTSFINIRLPSKQQKNSFFKKRKREKKKKEIIITDRSKERHANTAEQKTGDINGQESLFYRNLLPGNRTRRDKNPSPSSKKRI</sequence>
<evidence type="ECO:0000313" key="3">
    <source>
        <dbReference type="Proteomes" id="UP000887116"/>
    </source>
</evidence>
<dbReference type="AlphaFoldDB" id="A0A8X6H065"/>
<name>A0A8X6H065_TRICU</name>
<keyword evidence="3" id="KW-1185">Reference proteome</keyword>